<sequence>MRDVVVMAAISDAGGHSNQDAFKLALSEAFGRRLDKDMGAQLEHSYHQLLHGIPGAFVSGCKRGRLRPARVRQPADESTSEAEVHECDLHQPRADVAEAVQHAESTDGALPPAPDPRRESEVRGVPDLRRMLEVESARLWNAVERARAENGSLGMEVRDARGSLEHLQAERVHLVALSEREGEPQLDSFRTSFDFHDPMRVWRHEA</sequence>
<reference evidence="2" key="1">
    <citation type="submission" date="2023-10" db="EMBL/GenBank/DDBJ databases">
        <authorList>
            <person name="Chen Y."/>
            <person name="Shah S."/>
            <person name="Dougan E. K."/>
            <person name="Thang M."/>
            <person name="Chan C."/>
        </authorList>
    </citation>
    <scope>NUCLEOTIDE SEQUENCE [LARGE SCALE GENOMIC DNA]</scope>
</reference>
<feature type="compositionally biased region" description="Basic and acidic residues" evidence="1">
    <location>
        <begin position="82"/>
        <end position="96"/>
    </location>
</feature>
<gene>
    <name evidence="2" type="ORF">PCOR1329_LOCUS57117</name>
</gene>
<evidence type="ECO:0000313" key="2">
    <source>
        <dbReference type="EMBL" id="CAK0871221.1"/>
    </source>
</evidence>
<accession>A0ABN9VDN0</accession>
<organism evidence="2 3">
    <name type="scientific">Prorocentrum cordatum</name>
    <dbReference type="NCBI Taxonomy" id="2364126"/>
    <lineage>
        <taxon>Eukaryota</taxon>
        <taxon>Sar</taxon>
        <taxon>Alveolata</taxon>
        <taxon>Dinophyceae</taxon>
        <taxon>Prorocentrales</taxon>
        <taxon>Prorocentraceae</taxon>
        <taxon>Prorocentrum</taxon>
    </lineage>
</organism>
<comment type="caution">
    <text evidence="2">The sequence shown here is derived from an EMBL/GenBank/DDBJ whole genome shotgun (WGS) entry which is preliminary data.</text>
</comment>
<dbReference type="Proteomes" id="UP001189429">
    <property type="component" value="Unassembled WGS sequence"/>
</dbReference>
<evidence type="ECO:0000313" key="3">
    <source>
        <dbReference type="Proteomes" id="UP001189429"/>
    </source>
</evidence>
<feature type="non-terminal residue" evidence="2">
    <location>
        <position position="206"/>
    </location>
</feature>
<feature type="region of interest" description="Disordered" evidence="1">
    <location>
        <begin position="68"/>
        <end position="124"/>
    </location>
</feature>
<evidence type="ECO:0000256" key="1">
    <source>
        <dbReference type="SAM" id="MobiDB-lite"/>
    </source>
</evidence>
<proteinExistence type="predicted"/>
<protein>
    <submittedName>
        <fullName evidence="2">Uncharacterized protein</fullName>
    </submittedName>
</protein>
<name>A0ABN9VDN0_9DINO</name>
<keyword evidence="3" id="KW-1185">Reference proteome</keyword>
<feature type="compositionally biased region" description="Basic and acidic residues" evidence="1">
    <location>
        <begin position="115"/>
        <end position="124"/>
    </location>
</feature>
<dbReference type="EMBL" id="CAUYUJ010017048">
    <property type="protein sequence ID" value="CAK0871221.1"/>
    <property type="molecule type" value="Genomic_DNA"/>
</dbReference>